<name>A0A1D2V845_9ASCO</name>
<dbReference type="OrthoDB" id="3675107at2759"/>
<dbReference type="AlphaFoldDB" id="A0A1D2V845"/>
<dbReference type="Proteomes" id="UP000095038">
    <property type="component" value="Unassembled WGS sequence"/>
</dbReference>
<gene>
    <name evidence="1" type="ORF">ASCRUDRAFT_10752</name>
</gene>
<protein>
    <recommendedName>
        <fullName evidence="3">Homing endonuclease LAGLIDADG domain-containing protein</fullName>
    </recommendedName>
</protein>
<dbReference type="SUPFAM" id="SSF55608">
    <property type="entry name" value="Homing endonucleases"/>
    <property type="match status" value="1"/>
</dbReference>
<evidence type="ECO:0008006" key="3">
    <source>
        <dbReference type="Google" id="ProtNLM"/>
    </source>
</evidence>
<dbReference type="EMBL" id="KV454525">
    <property type="protein sequence ID" value="ODV57798.1"/>
    <property type="molecule type" value="Genomic_DNA"/>
</dbReference>
<dbReference type="InterPro" id="IPR027434">
    <property type="entry name" value="Homing_endonucl"/>
</dbReference>
<accession>A0A1D2V845</accession>
<dbReference type="RefSeq" id="XP_020044105.1">
    <property type="nucleotide sequence ID" value="XM_020188688.1"/>
</dbReference>
<reference evidence="2" key="1">
    <citation type="submission" date="2016-05" db="EMBL/GenBank/DDBJ databases">
        <title>Comparative genomics of biotechnologically important yeasts.</title>
        <authorList>
            <consortium name="DOE Joint Genome Institute"/>
            <person name="Riley R."/>
            <person name="Haridas S."/>
            <person name="Wolfe K.H."/>
            <person name="Lopes M.R."/>
            <person name="Hittinger C.T."/>
            <person name="Goker M."/>
            <person name="Salamov A."/>
            <person name="Wisecaver J."/>
            <person name="Long T.M."/>
            <person name="Aerts A.L."/>
            <person name="Barry K."/>
            <person name="Choi C."/>
            <person name="Clum A."/>
            <person name="Coughlan A.Y."/>
            <person name="Deshpande S."/>
            <person name="Douglass A.P."/>
            <person name="Hanson S.J."/>
            <person name="Klenk H.-P."/>
            <person name="Labutti K."/>
            <person name="Lapidus A."/>
            <person name="Lindquist E."/>
            <person name="Lipzen A."/>
            <person name="Meier-Kolthoff J.P."/>
            <person name="Ohm R.A."/>
            <person name="Otillar R.P."/>
            <person name="Pangilinan J."/>
            <person name="Peng Y."/>
            <person name="Rokas A."/>
            <person name="Rosa C.A."/>
            <person name="Scheuner C."/>
            <person name="Sibirny A.A."/>
            <person name="Slot J.C."/>
            <person name="Stielow J.B."/>
            <person name="Sun H."/>
            <person name="Kurtzman C.P."/>
            <person name="Blackwell M."/>
            <person name="Grigoriev I.V."/>
            <person name="Jeffries T.W."/>
        </authorList>
    </citation>
    <scope>NUCLEOTIDE SEQUENCE [LARGE SCALE GENOMIC DNA]</scope>
    <source>
        <strain evidence="2">DSM 1968</strain>
    </source>
</reference>
<keyword evidence="2" id="KW-1185">Reference proteome</keyword>
<evidence type="ECO:0000313" key="1">
    <source>
        <dbReference type="EMBL" id="ODV57798.1"/>
    </source>
</evidence>
<dbReference type="STRING" id="1344418.A0A1D2V845"/>
<sequence length="164" mass="19618">MEYLIVNLNGLIRIKVYNFKKGCDCLGIEFKEANYNILPNDPYFAGLIDTDGSIVFNYSGNRIECNLEFKLNEYTSKLNLDNVIPHYKPAISIRNKQNYKSISFKFQTVNGMVFLYQYFMINRLFSDMKFYRISQILRFIEIRKYNKYPFNSEEFLIYSEFLLN</sequence>
<evidence type="ECO:0000313" key="2">
    <source>
        <dbReference type="Proteomes" id="UP000095038"/>
    </source>
</evidence>
<dbReference type="GeneID" id="30962324"/>
<organism evidence="1 2">
    <name type="scientific">Ascoidea rubescens DSM 1968</name>
    <dbReference type="NCBI Taxonomy" id="1344418"/>
    <lineage>
        <taxon>Eukaryota</taxon>
        <taxon>Fungi</taxon>
        <taxon>Dikarya</taxon>
        <taxon>Ascomycota</taxon>
        <taxon>Saccharomycotina</taxon>
        <taxon>Saccharomycetes</taxon>
        <taxon>Ascoideaceae</taxon>
        <taxon>Ascoidea</taxon>
    </lineage>
</organism>
<proteinExistence type="predicted"/>
<dbReference type="InParanoid" id="A0A1D2V845"/>